<feature type="compositionally biased region" description="Acidic residues" evidence="1">
    <location>
        <begin position="166"/>
        <end position="185"/>
    </location>
</feature>
<evidence type="ECO:0000313" key="3">
    <source>
        <dbReference type="EMBL" id="TFY73242.1"/>
    </source>
</evidence>
<feature type="domain" description="DUF8191" evidence="2">
    <location>
        <begin position="44"/>
        <end position="118"/>
    </location>
</feature>
<evidence type="ECO:0000259" key="2">
    <source>
        <dbReference type="Pfam" id="PF26609"/>
    </source>
</evidence>
<dbReference type="OrthoDB" id="3063271at2759"/>
<dbReference type="Proteomes" id="UP000298061">
    <property type="component" value="Unassembled WGS sequence"/>
</dbReference>
<dbReference type="EMBL" id="SFCI01003115">
    <property type="protein sequence ID" value="TFY73242.1"/>
    <property type="molecule type" value="Genomic_DNA"/>
</dbReference>
<feature type="compositionally biased region" description="Acidic residues" evidence="1">
    <location>
        <begin position="258"/>
        <end position="272"/>
    </location>
</feature>
<dbReference type="AlphaFoldDB" id="A0A4Y9ZF74"/>
<feature type="region of interest" description="Disordered" evidence="1">
    <location>
        <begin position="206"/>
        <end position="273"/>
    </location>
</feature>
<keyword evidence="4" id="KW-1185">Reference proteome</keyword>
<gene>
    <name evidence="3" type="ORF">EWM64_g10770</name>
</gene>
<evidence type="ECO:0000313" key="4">
    <source>
        <dbReference type="Proteomes" id="UP000298061"/>
    </source>
</evidence>
<accession>A0A4Y9ZF74</accession>
<reference evidence="3 4" key="1">
    <citation type="submission" date="2019-02" db="EMBL/GenBank/DDBJ databases">
        <title>Genome sequencing of the rare red list fungi Hericium alpestre (H. flagellum).</title>
        <authorList>
            <person name="Buettner E."/>
            <person name="Kellner H."/>
        </authorList>
    </citation>
    <scope>NUCLEOTIDE SEQUENCE [LARGE SCALE GENOMIC DNA]</scope>
    <source>
        <strain evidence="3 4">DSM 108284</strain>
    </source>
</reference>
<protein>
    <recommendedName>
        <fullName evidence="2">DUF8191 domain-containing protein</fullName>
    </recommendedName>
</protein>
<organism evidence="3 4">
    <name type="scientific">Hericium alpestre</name>
    <dbReference type="NCBI Taxonomy" id="135208"/>
    <lineage>
        <taxon>Eukaryota</taxon>
        <taxon>Fungi</taxon>
        <taxon>Dikarya</taxon>
        <taxon>Basidiomycota</taxon>
        <taxon>Agaricomycotina</taxon>
        <taxon>Agaricomycetes</taxon>
        <taxon>Russulales</taxon>
        <taxon>Hericiaceae</taxon>
        <taxon>Hericium</taxon>
    </lineage>
</organism>
<feature type="region of interest" description="Disordered" evidence="1">
    <location>
        <begin position="156"/>
        <end position="185"/>
    </location>
</feature>
<name>A0A4Y9ZF74_9AGAM</name>
<dbReference type="InterPro" id="IPR058504">
    <property type="entry name" value="DUF8191"/>
</dbReference>
<sequence length="283" mass="31547">MSTNDDWLQSDRQMVPRGITPLLDAAVHMSAPGHYCPDDEYKALIARGASRLMCETFQLRFTHEHGIVAWADDALFEDFSGPGMKQGDLWKICLGRRIVLDEDDPDGSLFIEGLLEEAMLFPLRDVGDPGDWETVCEGETVLEHTGDKRNVTVWVTRPEDDRLGMDAEETDEDSMEDSSDSDSDVPDLAVVFIGDSAQEALIINEYEGSDVSGDEDQELEPIWYRRRFTPAPEGCDSDEDDPTTDGSADEWTSTESSVDSDESDNEMLSGDEEAVRQLKALHL</sequence>
<evidence type="ECO:0000256" key="1">
    <source>
        <dbReference type="SAM" id="MobiDB-lite"/>
    </source>
</evidence>
<proteinExistence type="predicted"/>
<comment type="caution">
    <text evidence="3">The sequence shown here is derived from an EMBL/GenBank/DDBJ whole genome shotgun (WGS) entry which is preliminary data.</text>
</comment>
<dbReference type="Pfam" id="PF26609">
    <property type="entry name" value="DUF8191"/>
    <property type="match status" value="1"/>
</dbReference>